<organism evidence="1 2">
    <name type="scientific">Dactylosporangium maewongense</name>
    <dbReference type="NCBI Taxonomy" id="634393"/>
    <lineage>
        <taxon>Bacteria</taxon>
        <taxon>Bacillati</taxon>
        <taxon>Actinomycetota</taxon>
        <taxon>Actinomycetes</taxon>
        <taxon>Micromonosporales</taxon>
        <taxon>Micromonosporaceae</taxon>
        <taxon>Dactylosporangium</taxon>
    </lineage>
</organism>
<comment type="caution">
    <text evidence="1">The sequence shown here is derived from an EMBL/GenBank/DDBJ whole genome shotgun (WGS) entry which is preliminary data.</text>
</comment>
<dbReference type="EMBL" id="BAAAQD010000001">
    <property type="protein sequence ID" value="GAA1500668.1"/>
    <property type="molecule type" value="Genomic_DNA"/>
</dbReference>
<evidence type="ECO:0000313" key="2">
    <source>
        <dbReference type="Proteomes" id="UP001501470"/>
    </source>
</evidence>
<evidence type="ECO:0000313" key="1">
    <source>
        <dbReference type="EMBL" id="GAA1500668.1"/>
    </source>
</evidence>
<dbReference type="Proteomes" id="UP001501470">
    <property type="component" value="Unassembled WGS sequence"/>
</dbReference>
<reference evidence="1 2" key="1">
    <citation type="journal article" date="2019" name="Int. J. Syst. Evol. Microbiol.">
        <title>The Global Catalogue of Microorganisms (GCM) 10K type strain sequencing project: providing services to taxonomists for standard genome sequencing and annotation.</title>
        <authorList>
            <consortium name="The Broad Institute Genomics Platform"/>
            <consortium name="The Broad Institute Genome Sequencing Center for Infectious Disease"/>
            <person name="Wu L."/>
            <person name="Ma J."/>
        </authorList>
    </citation>
    <scope>NUCLEOTIDE SEQUENCE [LARGE SCALE GENOMIC DNA]</scope>
    <source>
        <strain evidence="1 2">JCM 15933</strain>
    </source>
</reference>
<gene>
    <name evidence="1" type="ORF">GCM10009827_007130</name>
</gene>
<keyword evidence="2" id="KW-1185">Reference proteome</keyword>
<proteinExistence type="predicted"/>
<protein>
    <submittedName>
        <fullName evidence="1">Uncharacterized protein</fullName>
    </submittedName>
</protein>
<accession>A0ABN1ZL30</accession>
<sequence length="67" mass="7449">MSVCASTPRMMKALIEHFNSLFIRPPVAQRLRFSALSRRGPMRLTALTATEQLTQPALARIIALEAP</sequence>
<name>A0ABN1ZL30_9ACTN</name>